<accession>A0A0F9E587</accession>
<comment type="caution">
    <text evidence="1">The sequence shown here is derived from an EMBL/GenBank/DDBJ whole genome shotgun (WGS) entry which is preliminary data.</text>
</comment>
<dbReference type="EMBL" id="LAZR01038582">
    <property type="protein sequence ID" value="KKL19183.1"/>
    <property type="molecule type" value="Genomic_DNA"/>
</dbReference>
<gene>
    <name evidence="1" type="ORF">LCGC14_2468060</name>
</gene>
<evidence type="ECO:0000313" key="1">
    <source>
        <dbReference type="EMBL" id="KKL19183.1"/>
    </source>
</evidence>
<sequence>MALQIVTVADSISKLSVSGVTLKDIDEIITEGTKRNIPAIFPRPDGFISGFLYERESLGPGSTAAINITYTLTYRLLHSKIGTGRSGVIGKYSDMVAKVGLFLDAIIANDTITGAVDIQPFSISEFGPVSDPAGSAVFLGCDIGINVLEFVN</sequence>
<protein>
    <submittedName>
        <fullName evidence="1">Uncharacterized protein</fullName>
    </submittedName>
</protein>
<proteinExistence type="predicted"/>
<organism evidence="1">
    <name type="scientific">marine sediment metagenome</name>
    <dbReference type="NCBI Taxonomy" id="412755"/>
    <lineage>
        <taxon>unclassified sequences</taxon>
        <taxon>metagenomes</taxon>
        <taxon>ecological metagenomes</taxon>
    </lineage>
</organism>
<dbReference type="AlphaFoldDB" id="A0A0F9E587"/>
<name>A0A0F9E587_9ZZZZ</name>
<reference evidence="1" key="1">
    <citation type="journal article" date="2015" name="Nature">
        <title>Complex archaea that bridge the gap between prokaryotes and eukaryotes.</title>
        <authorList>
            <person name="Spang A."/>
            <person name="Saw J.H."/>
            <person name="Jorgensen S.L."/>
            <person name="Zaremba-Niedzwiedzka K."/>
            <person name="Martijn J."/>
            <person name="Lind A.E."/>
            <person name="van Eijk R."/>
            <person name="Schleper C."/>
            <person name="Guy L."/>
            <person name="Ettema T.J."/>
        </authorList>
    </citation>
    <scope>NUCLEOTIDE SEQUENCE</scope>
</reference>